<dbReference type="InterPro" id="IPR002571">
    <property type="entry name" value="HrcA"/>
</dbReference>
<dbReference type="Pfam" id="PF01628">
    <property type="entry name" value="HrcA"/>
    <property type="match status" value="1"/>
</dbReference>
<keyword evidence="4 5" id="KW-0804">Transcription</keyword>
<comment type="caution">
    <text evidence="7">The sequence shown here is derived from an EMBL/GenBank/DDBJ whole genome shotgun (WGS) entry which is preliminary data.</text>
</comment>
<dbReference type="NCBIfam" id="TIGR00331">
    <property type="entry name" value="hrcA"/>
    <property type="match status" value="1"/>
</dbReference>
<keyword evidence="1 5" id="KW-0678">Repressor</keyword>
<dbReference type="Gene3D" id="3.30.450.40">
    <property type="match status" value="1"/>
</dbReference>
<dbReference type="InterPro" id="IPR036390">
    <property type="entry name" value="WH_DNA-bd_sf"/>
</dbReference>
<dbReference type="Gene3D" id="3.30.390.60">
    <property type="entry name" value="Heat-inducible transcription repressor hrca homolog, domain 3"/>
    <property type="match status" value="1"/>
</dbReference>
<evidence type="ECO:0000256" key="4">
    <source>
        <dbReference type="ARBA" id="ARBA00023163"/>
    </source>
</evidence>
<comment type="similarity">
    <text evidence="5">Belongs to the HrcA family.</text>
</comment>
<keyword evidence="2 5" id="KW-0805">Transcription regulation</keyword>
<organism evidence="7 8">
    <name type="scientific">Sorangium atrum</name>
    <dbReference type="NCBI Taxonomy" id="2995308"/>
    <lineage>
        <taxon>Bacteria</taxon>
        <taxon>Pseudomonadati</taxon>
        <taxon>Myxococcota</taxon>
        <taxon>Polyangia</taxon>
        <taxon>Polyangiales</taxon>
        <taxon>Polyangiaceae</taxon>
        <taxon>Sorangium</taxon>
    </lineage>
</organism>
<evidence type="ECO:0000313" key="7">
    <source>
        <dbReference type="EMBL" id="MDC0680033.1"/>
    </source>
</evidence>
<dbReference type="SUPFAM" id="SSF55781">
    <property type="entry name" value="GAF domain-like"/>
    <property type="match status" value="1"/>
</dbReference>
<dbReference type="Gene3D" id="1.10.10.10">
    <property type="entry name" value="Winged helix-like DNA-binding domain superfamily/Winged helix DNA-binding domain"/>
    <property type="match status" value="1"/>
</dbReference>
<dbReference type="EMBL" id="JAQNDK010000002">
    <property type="protein sequence ID" value="MDC0680033.1"/>
    <property type="molecule type" value="Genomic_DNA"/>
</dbReference>
<dbReference type="RefSeq" id="WP_272097054.1">
    <property type="nucleotide sequence ID" value="NZ_JAQNDK010000002.1"/>
</dbReference>
<evidence type="ECO:0000256" key="2">
    <source>
        <dbReference type="ARBA" id="ARBA00023015"/>
    </source>
</evidence>
<dbReference type="PANTHER" id="PTHR34824:SF1">
    <property type="entry name" value="HEAT-INDUCIBLE TRANSCRIPTION REPRESSOR HRCA"/>
    <property type="match status" value="1"/>
</dbReference>
<dbReference type="SUPFAM" id="SSF46785">
    <property type="entry name" value="Winged helix' DNA-binding domain"/>
    <property type="match status" value="1"/>
</dbReference>
<evidence type="ECO:0000259" key="6">
    <source>
        <dbReference type="Pfam" id="PF01628"/>
    </source>
</evidence>
<dbReference type="InterPro" id="IPR021153">
    <property type="entry name" value="HrcA_C"/>
</dbReference>
<keyword evidence="3 5" id="KW-0346">Stress response</keyword>
<dbReference type="Proteomes" id="UP001217485">
    <property type="component" value="Unassembled WGS sequence"/>
</dbReference>
<keyword evidence="8" id="KW-1185">Reference proteome</keyword>
<dbReference type="PANTHER" id="PTHR34824">
    <property type="entry name" value="HEAT-INDUCIBLE TRANSCRIPTION REPRESSOR HRCA"/>
    <property type="match status" value="1"/>
</dbReference>
<comment type="function">
    <text evidence="5">Negative regulator of class I heat shock genes (grpE-dnaK-dnaJ and groELS operons). Prevents heat-shock induction of these operons.</text>
</comment>
<dbReference type="HAMAP" id="MF_00081">
    <property type="entry name" value="HrcA"/>
    <property type="match status" value="1"/>
</dbReference>
<evidence type="ECO:0000256" key="3">
    <source>
        <dbReference type="ARBA" id="ARBA00023016"/>
    </source>
</evidence>
<evidence type="ECO:0000256" key="1">
    <source>
        <dbReference type="ARBA" id="ARBA00022491"/>
    </source>
</evidence>
<sequence>MSDLSNRSRKILFAAVTEFIATGDPVGSRTLARKYGLDLSAASIRNVLADLEEAGYLHQPHTSAGRIPTDRALRLFIDALVELRSLSPEQQAELSARFTEIYAGASDPLRETGRYLSELSGAAAVVAAPRAELRALAQLRFIPTKPGQLLAVLVFADGSVANRFISADEAINEGELTRIHNLLADVIEGRTLGEIRDLFARRLADERLQIDALRRRAFELGSKATADVTRRSEVVIEGQNRLIDLPEYADVDRLKKLMKALEEREELVDLLDRTLAAGAGEVTVFVGSEAGDLGGGQLSLVAAPYMENGRVAGTVGVLGPTRMDYAKVMPLVDATAAAMTEVRGKVK</sequence>
<dbReference type="InterPro" id="IPR023120">
    <property type="entry name" value="WHTH_transcript_rep_HrcA_IDD"/>
</dbReference>
<gene>
    <name evidence="5 7" type="primary">hrcA</name>
    <name evidence="7" type="ORF">POL72_19985</name>
</gene>
<feature type="domain" description="Heat-inducible transcription repressor HrcA C-terminal" evidence="6">
    <location>
        <begin position="108"/>
        <end position="329"/>
    </location>
</feature>
<evidence type="ECO:0000256" key="5">
    <source>
        <dbReference type="HAMAP-Rule" id="MF_00081"/>
    </source>
</evidence>
<dbReference type="InterPro" id="IPR036388">
    <property type="entry name" value="WH-like_DNA-bd_sf"/>
</dbReference>
<reference evidence="7 8" key="1">
    <citation type="submission" date="2023-01" db="EMBL/GenBank/DDBJ databases">
        <title>Minimal conservation of predation-associated metabolite biosynthetic gene clusters underscores biosynthetic potential of Myxococcota including descriptions for ten novel species: Archangium lansinium sp. nov., Myxococcus landrumus sp. nov., Nannocystis bai.</title>
        <authorList>
            <person name="Ahearne A."/>
            <person name="Stevens C."/>
            <person name="Dowd S."/>
        </authorList>
    </citation>
    <scope>NUCLEOTIDE SEQUENCE [LARGE SCALE GENOMIC DNA]</scope>
    <source>
        <strain evidence="7 8">WIWO2</strain>
    </source>
</reference>
<protein>
    <recommendedName>
        <fullName evidence="5">Heat-inducible transcription repressor HrcA</fullName>
    </recommendedName>
</protein>
<dbReference type="PIRSF" id="PIRSF005485">
    <property type="entry name" value="HrcA"/>
    <property type="match status" value="1"/>
</dbReference>
<proteinExistence type="inferred from homology"/>
<evidence type="ECO:0000313" key="8">
    <source>
        <dbReference type="Proteomes" id="UP001217485"/>
    </source>
</evidence>
<dbReference type="InterPro" id="IPR029016">
    <property type="entry name" value="GAF-like_dom_sf"/>
</dbReference>
<name>A0ABT5C2V7_9BACT</name>
<accession>A0ABT5C2V7</accession>